<feature type="region of interest" description="Disordered" evidence="2">
    <location>
        <begin position="515"/>
        <end position="537"/>
    </location>
</feature>
<organism evidence="3 4">
    <name type="scientific">Heliomicrobium gestii</name>
    <name type="common">Heliobacterium gestii</name>
    <dbReference type="NCBI Taxonomy" id="2699"/>
    <lineage>
        <taxon>Bacteria</taxon>
        <taxon>Bacillati</taxon>
        <taxon>Bacillota</taxon>
        <taxon>Clostridia</taxon>
        <taxon>Eubacteriales</taxon>
        <taxon>Heliobacteriaceae</taxon>
        <taxon>Heliomicrobium</taxon>
    </lineage>
</organism>
<keyword evidence="4" id="KW-1185">Reference proteome</keyword>
<comment type="caution">
    <text evidence="3">The sequence shown here is derived from an EMBL/GenBank/DDBJ whole genome shotgun (WGS) entry which is preliminary data.</text>
</comment>
<evidence type="ECO:0000313" key="3">
    <source>
        <dbReference type="EMBL" id="MZP41896.1"/>
    </source>
</evidence>
<dbReference type="Proteomes" id="UP000471031">
    <property type="component" value="Unassembled WGS sequence"/>
</dbReference>
<feature type="compositionally biased region" description="Basic and acidic residues" evidence="2">
    <location>
        <begin position="520"/>
        <end position="537"/>
    </location>
</feature>
<gene>
    <name evidence="3" type="ORF">GTO89_02465</name>
</gene>
<feature type="region of interest" description="Disordered" evidence="2">
    <location>
        <begin position="1"/>
        <end position="75"/>
    </location>
</feature>
<feature type="coiled-coil region" evidence="1">
    <location>
        <begin position="172"/>
        <end position="206"/>
    </location>
</feature>
<dbReference type="OrthoDB" id="2088413at2"/>
<protein>
    <submittedName>
        <fullName evidence="3">Uncharacterized protein</fullName>
    </submittedName>
</protein>
<accession>A0A845LGA9</accession>
<evidence type="ECO:0000256" key="1">
    <source>
        <dbReference type="SAM" id="Coils"/>
    </source>
</evidence>
<evidence type="ECO:0000256" key="2">
    <source>
        <dbReference type="SAM" id="MobiDB-lite"/>
    </source>
</evidence>
<feature type="compositionally biased region" description="Basic and acidic residues" evidence="2">
    <location>
        <begin position="13"/>
        <end position="75"/>
    </location>
</feature>
<dbReference type="EMBL" id="WXEX01000002">
    <property type="protein sequence ID" value="MZP41896.1"/>
    <property type="molecule type" value="Genomic_DNA"/>
</dbReference>
<evidence type="ECO:0000313" key="4">
    <source>
        <dbReference type="Proteomes" id="UP000471031"/>
    </source>
</evidence>
<dbReference type="AlphaFoldDB" id="A0A845LGA9"/>
<keyword evidence="1" id="KW-0175">Coiled coil</keyword>
<reference evidence="3 4" key="1">
    <citation type="submission" date="2020-01" db="EMBL/GenBank/DDBJ databases">
        <title>Whole genome sequence of Heliobacterium gestii DSM 11169.</title>
        <authorList>
            <person name="Kyndt J.A."/>
            <person name="Meyer T.E."/>
        </authorList>
    </citation>
    <scope>NUCLEOTIDE SEQUENCE [LARGE SCALE GENOMIC DNA]</scope>
    <source>
        <strain evidence="3 4">DSM 11169</strain>
    </source>
</reference>
<dbReference type="RefSeq" id="WP_161260490.1">
    <property type="nucleotide sequence ID" value="NZ_JAFBDC010000002.1"/>
</dbReference>
<name>A0A845LGA9_HELGE</name>
<proteinExistence type="predicted"/>
<sequence length="537" mass="62211">MSGPKSGEVSLSEEARRALEEERERRLEAEKEKRRAQEEERRRRKEEEKQRKRALEEERRRAQAEEQRRRADEEARRRALEVERRRREEEKIAQLAQEIQALQSTLRKQKEEIAHFAEAELAEGKGRIEGDAILIERLEEQKGRLLAEIDALPIAPEQKESVAYEALRRRLVESIERNRRFLDNELHRQRQELKLALEKHHRLDAEARFADFAETALAQRGSRPVEGPIVSRELRTAILPEGVAMPSAETPDVELVTAWHVFCADVEARLNSGLLDSEQELRLFYDAACHIYGDSRLSDRDKSVEIDKRHKSLLATVRHYDSEIARNRGEREAIEALYLEYAAHSALLGQTVRDFPADASMAEARRFRSEIETELPRLREALRKNEEMEYVAKTVDTIMNEMGHTVVAAERLVLPNRNLIHSQYRFDDSLVVNVFTSDTGGVMFEVSGVSEEKRPATALEKLKVKEGMERFCGKYRQIREKMMAQGLRLSNEDIKPADVRYARLLPLANKKRAGANLPVAEEKQRQRPSLMKRDDES</sequence>